<sequence length="76" mass="7330">MTLGTSNLLGSGSFSHTGGAGGPNSPNSFGIGHSHVISNSTAGAWSKSTSSPPPPSSSLPNDPLSGAKYVCSVGGD</sequence>
<dbReference type="InParanoid" id="A0A6L2QAY2"/>
<keyword evidence="3" id="KW-1185">Reference proteome</keyword>
<gene>
    <name evidence="2" type="ORF">Cfor_02281</name>
</gene>
<reference evidence="3" key="1">
    <citation type="submission" date="2020-01" db="EMBL/GenBank/DDBJ databases">
        <title>Draft genome sequence of the Termite Coptotermes fromosanus.</title>
        <authorList>
            <person name="Itakura S."/>
            <person name="Yosikawa Y."/>
            <person name="Umezawa K."/>
        </authorList>
    </citation>
    <scope>NUCLEOTIDE SEQUENCE [LARGE SCALE GENOMIC DNA]</scope>
</reference>
<organism evidence="2 3">
    <name type="scientific">Coptotermes formosanus</name>
    <name type="common">Formosan subterranean termite</name>
    <dbReference type="NCBI Taxonomy" id="36987"/>
    <lineage>
        <taxon>Eukaryota</taxon>
        <taxon>Metazoa</taxon>
        <taxon>Ecdysozoa</taxon>
        <taxon>Arthropoda</taxon>
        <taxon>Hexapoda</taxon>
        <taxon>Insecta</taxon>
        <taxon>Pterygota</taxon>
        <taxon>Neoptera</taxon>
        <taxon>Polyneoptera</taxon>
        <taxon>Dictyoptera</taxon>
        <taxon>Blattodea</taxon>
        <taxon>Blattoidea</taxon>
        <taxon>Termitoidae</taxon>
        <taxon>Rhinotermitidae</taxon>
        <taxon>Coptotermes</taxon>
    </lineage>
</organism>
<feature type="compositionally biased region" description="Polar residues" evidence="1">
    <location>
        <begin position="1"/>
        <end position="16"/>
    </location>
</feature>
<evidence type="ECO:0000313" key="2">
    <source>
        <dbReference type="EMBL" id="GFG40158.1"/>
    </source>
</evidence>
<proteinExistence type="predicted"/>
<dbReference type="EMBL" id="BLKM01001584">
    <property type="protein sequence ID" value="GFG40158.1"/>
    <property type="molecule type" value="Genomic_DNA"/>
</dbReference>
<evidence type="ECO:0000256" key="1">
    <source>
        <dbReference type="SAM" id="MobiDB-lite"/>
    </source>
</evidence>
<feature type="region of interest" description="Disordered" evidence="1">
    <location>
        <begin position="1"/>
        <end position="67"/>
    </location>
</feature>
<protein>
    <submittedName>
        <fullName evidence="2">Uncharacterized protein</fullName>
    </submittedName>
</protein>
<comment type="caution">
    <text evidence="2">The sequence shown here is derived from an EMBL/GenBank/DDBJ whole genome shotgun (WGS) entry which is preliminary data.</text>
</comment>
<dbReference type="Proteomes" id="UP000502823">
    <property type="component" value="Unassembled WGS sequence"/>
</dbReference>
<evidence type="ECO:0000313" key="3">
    <source>
        <dbReference type="Proteomes" id="UP000502823"/>
    </source>
</evidence>
<name>A0A6L2QAY2_COPFO</name>
<dbReference type="AlphaFoldDB" id="A0A6L2QAY2"/>
<accession>A0A6L2QAY2</accession>